<dbReference type="InterPro" id="IPR023213">
    <property type="entry name" value="CAT-like_dom_sf"/>
</dbReference>
<protein>
    <submittedName>
        <fullName evidence="4">Omega-hydroxypalmitate O-feruloyl transferase-like protein</fullName>
    </submittedName>
</protein>
<evidence type="ECO:0000256" key="3">
    <source>
        <dbReference type="ARBA" id="ARBA00023315"/>
    </source>
</evidence>
<dbReference type="STRING" id="57577.A0A2K3LQ06"/>
<evidence type="ECO:0000313" key="4">
    <source>
        <dbReference type="EMBL" id="PNX80622.1"/>
    </source>
</evidence>
<reference evidence="4 5" key="2">
    <citation type="journal article" date="2017" name="Front. Plant Sci.">
        <title>Gene Classification and Mining of Molecular Markers Useful in Red Clover (Trifolium pratense) Breeding.</title>
        <authorList>
            <person name="Istvanek J."/>
            <person name="Dluhosova J."/>
            <person name="Dluhos P."/>
            <person name="Patkova L."/>
            <person name="Nedelnik J."/>
            <person name="Repkova J."/>
        </authorList>
    </citation>
    <scope>NUCLEOTIDE SEQUENCE [LARGE SCALE GENOMIC DNA]</scope>
    <source>
        <strain evidence="5">cv. Tatra</strain>
        <tissue evidence="4">Young leaves</tissue>
    </source>
</reference>
<dbReference type="Gene3D" id="3.30.559.10">
    <property type="entry name" value="Chloramphenicol acetyltransferase-like domain"/>
    <property type="match status" value="2"/>
</dbReference>
<organism evidence="4 5">
    <name type="scientific">Trifolium pratense</name>
    <name type="common">Red clover</name>
    <dbReference type="NCBI Taxonomy" id="57577"/>
    <lineage>
        <taxon>Eukaryota</taxon>
        <taxon>Viridiplantae</taxon>
        <taxon>Streptophyta</taxon>
        <taxon>Embryophyta</taxon>
        <taxon>Tracheophyta</taxon>
        <taxon>Spermatophyta</taxon>
        <taxon>Magnoliopsida</taxon>
        <taxon>eudicotyledons</taxon>
        <taxon>Gunneridae</taxon>
        <taxon>Pentapetalae</taxon>
        <taxon>rosids</taxon>
        <taxon>fabids</taxon>
        <taxon>Fabales</taxon>
        <taxon>Fabaceae</taxon>
        <taxon>Papilionoideae</taxon>
        <taxon>50 kb inversion clade</taxon>
        <taxon>NPAAA clade</taxon>
        <taxon>Hologalegina</taxon>
        <taxon>IRL clade</taxon>
        <taxon>Trifolieae</taxon>
        <taxon>Trifolium</taxon>
    </lineage>
</organism>
<evidence type="ECO:0000256" key="1">
    <source>
        <dbReference type="ARBA" id="ARBA00009861"/>
    </source>
</evidence>
<keyword evidence="2 4" id="KW-0808">Transferase</keyword>
<dbReference type="Proteomes" id="UP000236291">
    <property type="component" value="Unassembled WGS sequence"/>
</dbReference>
<dbReference type="InterPro" id="IPR050898">
    <property type="entry name" value="Plant_acyltransferase"/>
</dbReference>
<sequence length="435" mass="49052">MELPDCYYPIPPINITPCVPTPNHTLHLNNLDDELYKKFVPYVYIFKKSVGMDTLKSSLSRVLVDYYPFAGRFRTSTEDENKLVVDCNGEGALFVEASMDINVEELLKSSMMPNSSWKKIICNVESKNSIDTPLLVIQVTNLRCGGMILCASINHSLSDGTGASQFLNAWGQLTQNPNSNLTIIPSHDRRVLKIQEPPQVNFTHPIYTKESTHPNPESNLSMWFLTQSLVPTSFIFRFNEILRLKKQCTTSSFNHITSFEAITAHLWRSLVKATNLSLSRTVKLCFTVNFRKKMKLLPEGYYGNGFVLVGVESIVKDLVAPNNLDHGVKLVQKAKASVNEEYIKSTIDVLKDKKVIHDGSISLYVTQWNRLGLEDVDFGEGKPLHVGPLSVQIYCVLLPVIGDPNAVRVLLSVPKNIVEKFQHYMIEIESWGKDE</sequence>
<reference evidence="4 5" key="1">
    <citation type="journal article" date="2014" name="Am. J. Bot.">
        <title>Genome assembly and annotation for red clover (Trifolium pratense; Fabaceae).</title>
        <authorList>
            <person name="Istvanek J."/>
            <person name="Jaros M."/>
            <person name="Krenek A."/>
            <person name="Repkova J."/>
        </authorList>
    </citation>
    <scope>NUCLEOTIDE SEQUENCE [LARGE SCALE GENOMIC DNA]</scope>
    <source>
        <strain evidence="5">cv. Tatra</strain>
        <tissue evidence="4">Young leaves</tissue>
    </source>
</reference>
<proteinExistence type="inferred from homology"/>
<keyword evidence="3" id="KW-0012">Acyltransferase</keyword>
<evidence type="ECO:0000313" key="5">
    <source>
        <dbReference type="Proteomes" id="UP000236291"/>
    </source>
</evidence>
<dbReference type="GO" id="GO:0016746">
    <property type="term" value="F:acyltransferase activity"/>
    <property type="evidence" value="ECO:0007669"/>
    <property type="project" value="UniProtKB-KW"/>
</dbReference>
<dbReference type="PANTHER" id="PTHR31147">
    <property type="entry name" value="ACYL TRANSFERASE 4"/>
    <property type="match status" value="1"/>
</dbReference>
<dbReference type="Pfam" id="PF02458">
    <property type="entry name" value="Transferase"/>
    <property type="match status" value="1"/>
</dbReference>
<gene>
    <name evidence="4" type="ORF">L195_g036628</name>
</gene>
<dbReference type="EMBL" id="ASHM01038309">
    <property type="protein sequence ID" value="PNX80622.1"/>
    <property type="molecule type" value="Genomic_DNA"/>
</dbReference>
<accession>A0A2K3LQ06</accession>
<evidence type="ECO:0000256" key="2">
    <source>
        <dbReference type="ARBA" id="ARBA00022679"/>
    </source>
</evidence>
<comment type="caution">
    <text evidence="4">The sequence shown here is derived from an EMBL/GenBank/DDBJ whole genome shotgun (WGS) entry which is preliminary data.</text>
</comment>
<dbReference type="AlphaFoldDB" id="A0A2K3LQ06"/>
<comment type="similarity">
    <text evidence="1">Belongs to the plant acyltransferase family.</text>
</comment>
<name>A0A2K3LQ06_TRIPR</name>
<dbReference type="PANTHER" id="PTHR31147:SF1">
    <property type="entry name" value="ACYL TRANSFERASE 4"/>
    <property type="match status" value="1"/>
</dbReference>